<keyword evidence="15" id="KW-1015">Disulfide bond</keyword>
<keyword evidence="17" id="KW-0325">Glycoprotein</keyword>
<dbReference type="SMART" id="SM00220">
    <property type="entry name" value="S_TKc"/>
    <property type="match status" value="1"/>
</dbReference>
<keyword evidence="24" id="KW-1185">Reference proteome</keyword>
<dbReference type="Proteomes" id="UP000886520">
    <property type="component" value="Chromosome 17"/>
</dbReference>
<keyword evidence="10 18" id="KW-0547">Nucleotide-binding</keyword>
<dbReference type="PROSITE" id="PS00108">
    <property type="entry name" value="PROTEIN_KINASE_ST"/>
    <property type="match status" value="1"/>
</dbReference>
<dbReference type="InterPro" id="IPR052422">
    <property type="entry name" value="Auxin_Ser/Thr_Kinase"/>
</dbReference>
<evidence type="ECO:0000256" key="17">
    <source>
        <dbReference type="ARBA" id="ARBA00023180"/>
    </source>
</evidence>
<dbReference type="Pfam" id="PF07714">
    <property type="entry name" value="PK_Tyr_Ser-Thr"/>
    <property type="match status" value="1"/>
</dbReference>
<feature type="compositionally biased region" description="Polar residues" evidence="19">
    <location>
        <begin position="514"/>
        <end position="533"/>
    </location>
</feature>
<keyword evidence="12 18" id="KW-0067">ATP-binding</keyword>
<keyword evidence="13 20" id="KW-1133">Transmembrane helix</keyword>
<evidence type="ECO:0000256" key="18">
    <source>
        <dbReference type="PROSITE-ProRule" id="PRU10141"/>
    </source>
</evidence>
<keyword evidence="7 20" id="KW-0812">Transmembrane</keyword>
<dbReference type="PANTHER" id="PTHR47986:SF1">
    <property type="entry name" value="OS04G0685900 PROTEIN"/>
    <property type="match status" value="1"/>
</dbReference>
<evidence type="ECO:0000313" key="24">
    <source>
        <dbReference type="Proteomes" id="UP000886520"/>
    </source>
</evidence>
<dbReference type="PROSITE" id="PS00107">
    <property type="entry name" value="PROTEIN_KINASE_ATP"/>
    <property type="match status" value="1"/>
</dbReference>
<gene>
    <name evidence="23" type="ORF">GOP47_0018368</name>
</gene>
<dbReference type="SUPFAM" id="SSF52058">
    <property type="entry name" value="L domain-like"/>
    <property type="match status" value="2"/>
</dbReference>
<keyword evidence="3" id="KW-1003">Cell membrane</keyword>
<dbReference type="Gene3D" id="3.80.10.10">
    <property type="entry name" value="Ribonuclease Inhibitor"/>
    <property type="match status" value="2"/>
</dbReference>
<dbReference type="Pfam" id="PF08263">
    <property type="entry name" value="LRRNT_2"/>
    <property type="match status" value="2"/>
</dbReference>
<evidence type="ECO:0000256" key="16">
    <source>
        <dbReference type="ARBA" id="ARBA00023170"/>
    </source>
</evidence>
<evidence type="ECO:0000256" key="8">
    <source>
        <dbReference type="ARBA" id="ARBA00022729"/>
    </source>
</evidence>
<dbReference type="PROSITE" id="PS50011">
    <property type="entry name" value="PROTEIN_KINASE_DOM"/>
    <property type="match status" value="1"/>
</dbReference>
<comment type="caution">
    <text evidence="23">The sequence shown here is derived from an EMBL/GenBank/DDBJ whole genome shotgun (WGS) entry which is preliminary data.</text>
</comment>
<evidence type="ECO:0000313" key="23">
    <source>
        <dbReference type="EMBL" id="KAI5067840.1"/>
    </source>
</evidence>
<dbReference type="GO" id="GO:0005524">
    <property type="term" value="F:ATP binding"/>
    <property type="evidence" value="ECO:0007669"/>
    <property type="project" value="UniProtKB-UniRule"/>
</dbReference>
<evidence type="ECO:0000256" key="11">
    <source>
        <dbReference type="ARBA" id="ARBA00022777"/>
    </source>
</evidence>
<dbReference type="EMBL" id="JABFUD020000017">
    <property type="protein sequence ID" value="KAI5067840.1"/>
    <property type="molecule type" value="Genomic_DNA"/>
</dbReference>
<feature type="transmembrane region" description="Helical" evidence="20">
    <location>
        <begin position="542"/>
        <end position="567"/>
    </location>
</feature>
<dbReference type="InterPro" id="IPR011009">
    <property type="entry name" value="Kinase-like_dom_sf"/>
</dbReference>
<evidence type="ECO:0000256" key="13">
    <source>
        <dbReference type="ARBA" id="ARBA00022989"/>
    </source>
</evidence>
<evidence type="ECO:0000256" key="21">
    <source>
        <dbReference type="SAM" id="SignalP"/>
    </source>
</evidence>
<feature type="signal peptide" evidence="21">
    <location>
        <begin position="1"/>
        <end position="26"/>
    </location>
</feature>
<sequence length="998" mass="106083">MGWRSLFWVCVAIATTVLLVGREANGMTDPTDVGVLKELLKNVGGTVKLPSWSGDDPCGDRWEYIRCVGSSVTGIQLQQTHLHGELPPTLNKMVNLKAIALQGNNFTGPLPTMSGLASLQTAYLDFQSFTSIPADFFHGLTSLTLISLDYSSLNDSNGGWSLPPNVADLQQLITLSLTQTHLSGNLPEFLAAMPNLQNVRLAYNHFSGSIPPSYSGASFVTLQLNNMQGPNPLSGSIAPVGGMLSLALLWLQVNAFSGPIPEGLGSLASLRECKLNDNELAGPIPSSLSASSSLTVFSVQHNHLSGSVPKIASLNPDNFTYSDGNLFCSATIGAPCAPEVNALLAFLGGVGYPSALASDWGGNNPCVWSGIICNPSSKVITINLPKRSLSGIISPAIANLNSLQSVILNDNNLTGTIPASLASLTSLRRVALQNNNLDAPVPQLPGVDLNVTGNPNISKEKPAPSPDGSEKKVPPKVPAPPVIAEEPSSNVPPAGSSNYSGSSPGGSSPGLPSNTTVVPSNMTGQSAPTQVSKAMSSKRSSVAVVAGGIAGAVGMAFLVCLLALFLIKKRRTKFRSLQTSNSVVVHPAGSSDDPDCLKPTIGNRVDLSENHITESVMSGSDGVQMVEAGNLLISIQVLRNVTNNFSQENVVGKGGFGVVYKGELDDGTKIAVKRMEACVVSNKGLKEFHSEIAVLTKVRHRHLVALLGYCIDGSERLLVYEYMPLGPLSQHLFEFAKLGLPPLNLKRRLSIALDVARGMEYLHGLAHHRSFIHRDLKPSNILLGDDYRAKVSDFGLVKLASEEKNSIETRLAGTFGYLAPEYAVTGRVTTKSDVFSFGVVLMELITGRRALDESQPEESVHLAAWFRRMSASSDNFLKAIDPELEVTEESSLKSIKAVAELAGHCTSREAWNRPDMGHAVSVLLPLVEQWKPTDIEGDDGIGIDLDMTLPQALKKWQAFEGSSLSSSSTSAFFGEDTNGSMPSRPLGFAESFTSNDGR</sequence>
<proteinExistence type="inferred from homology"/>
<dbReference type="Gene3D" id="3.30.200.20">
    <property type="entry name" value="Phosphorylase Kinase, domain 1"/>
    <property type="match status" value="1"/>
</dbReference>
<accession>A0A9D4ZBT6</accession>
<dbReference type="OrthoDB" id="1607253at2759"/>
<dbReference type="InterPro" id="IPR008271">
    <property type="entry name" value="Ser/Thr_kinase_AS"/>
</dbReference>
<keyword evidence="11" id="KW-0418">Kinase</keyword>
<dbReference type="InterPro" id="IPR001245">
    <property type="entry name" value="Ser-Thr/Tyr_kinase_cat_dom"/>
</dbReference>
<feature type="region of interest" description="Disordered" evidence="19">
    <location>
        <begin position="964"/>
        <end position="998"/>
    </location>
</feature>
<evidence type="ECO:0000259" key="22">
    <source>
        <dbReference type="PROSITE" id="PS50011"/>
    </source>
</evidence>
<dbReference type="InterPro" id="IPR000719">
    <property type="entry name" value="Prot_kinase_dom"/>
</dbReference>
<dbReference type="AlphaFoldDB" id="A0A9D4ZBT6"/>
<evidence type="ECO:0000256" key="9">
    <source>
        <dbReference type="ARBA" id="ARBA00022737"/>
    </source>
</evidence>
<dbReference type="CDD" id="cd14066">
    <property type="entry name" value="STKc_IRAK"/>
    <property type="match status" value="1"/>
</dbReference>
<evidence type="ECO:0000256" key="7">
    <source>
        <dbReference type="ARBA" id="ARBA00022692"/>
    </source>
</evidence>
<feature type="compositionally biased region" description="Low complexity" evidence="19">
    <location>
        <begin position="482"/>
        <end position="502"/>
    </location>
</feature>
<evidence type="ECO:0000256" key="2">
    <source>
        <dbReference type="ARBA" id="ARBA00008684"/>
    </source>
</evidence>
<evidence type="ECO:0000256" key="20">
    <source>
        <dbReference type="SAM" id="Phobius"/>
    </source>
</evidence>
<keyword evidence="14 20" id="KW-0472">Membrane</keyword>
<keyword evidence="4" id="KW-0723">Serine/threonine-protein kinase</keyword>
<feature type="chain" id="PRO_5038998453" description="Protein kinase domain-containing protein" evidence="21">
    <location>
        <begin position="27"/>
        <end position="998"/>
    </location>
</feature>
<evidence type="ECO:0000256" key="6">
    <source>
        <dbReference type="ARBA" id="ARBA00022679"/>
    </source>
</evidence>
<keyword evidence="16" id="KW-0675">Receptor</keyword>
<dbReference type="PANTHER" id="PTHR47986">
    <property type="entry name" value="OSJNBA0070M12.3 PROTEIN"/>
    <property type="match status" value="1"/>
</dbReference>
<keyword evidence="6" id="KW-0808">Transferase</keyword>
<dbReference type="Pfam" id="PF00560">
    <property type="entry name" value="LRR_1"/>
    <property type="match status" value="1"/>
</dbReference>
<keyword evidence="9" id="KW-0677">Repeat</keyword>
<evidence type="ECO:0000256" key="5">
    <source>
        <dbReference type="ARBA" id="ARBA00022614"/>
    </source>
</evidence>
<dbReference type="Gene3D" id="1.10.510.10">
    <property type="entry name" value="Transferase(Phosphotransferase) domain 1"/>
    <property type="match status" value="1"/>
</dbReference>
<name>A0A9D4ZBT6_ADICA</name>
<evidence type="ECO:0000256" key="3">
    <source>
        <dbReference type="ARBA" id="ARBA00022475"/>
    </source>
</evidence>
<evidence type="ECO:0000256" key="14">
    <source>
        <dbReference type="ARBA" id="ARBA00023136"/>
    </source>
</evidence>
<dbReference type="FunFam" id="1.10.510.10:FF:000468">
    <property type="entry name" value="PTI1-like tyrosine-protein kinase 3"/>
    <property type="match status" value="1"/>
</dbReference>
<feature type="compositionally biased region" description="Basic and acidic residues" evidence="19">
    <location>
        <begin position="458"/>
        <end position="473"/>
    </location>
</feature>
<evidence type="ECO:0000256" key="4">
    <source>
        <dbReference type="ARBA" id="ARBA00022527"/>
    </source>
</evidence>
<dbReference type="FunFam" id="3.80.10.10:FF:000129">
    <property type="entry name" value="Leucine-rich repeat receptor-like kinase"/>
    <property type="match status" value="1"/>
</dbReference>
<dbReference type="InterPro" id="IPR032675">
    <property type="entry name" value="LRR_dom_sf"/>
</dbReference>
<dbReference type="InterPro" id="IPR001611">
    <property type="entry name" value="Leu-rich_rpt"/>
</dbReference>
<feature type="domain" description="Protein kinase" evidence="22">
    <location>
        <begin position="645"/>
        <end position="927"/>
    </location>
</feature>
<dbReference type="GO" id="GO:0005886">
    <property type="term" value="C:plasma membrane"/>
    <property type="evidence" value="ECO:0007669"/>
    <property type="project" value="UniProtKB-SubCell"/>
</dbReference>
<evidence type="ECO:0000256" key="19">
    <source>
        <dbReference type="SAM" id="MobiDB-lite"/>
    </source>
</evidence>
<feature type="region of interest" description="Disordered" evidence="19">
    <location>
        <begin position="438"/>
        <end position="533"/>
    </location>
</feature>
<comment type="subcellular location">
    <subcellularLocation>
        <location evidence="1">Cell membrane</location>
        <topology evidence="1">Single-pass membrane protein</topology>
    </subcellularLocation>
</comment>
<evidence type="ECO:0000256" key="12">
    <source>
        <dbReference type="ARBA" id="ARBA00022840"/>
    </source>
</evidence>
<reference evidence="23" key="1">
    <citation type="submission" date="2021-01" db="EMBL/GenBank/DDBJ databases">
        <title>Adiantum capillus-veneris genome.</title>
        <authorList>
            <person name="Fang Y."/>
            <person name="Liao Q."/>
        </authorList>
    </citation>
    <scope>NUCLEOTIDE SEQUENCE</scope>
    <source>
        <strain evidence="23">H3</strain>
        <tissue evidence="23">Leaf</tissue>
    </source>
</reference>
<evidence type="ECO:0000256" key="1">
    <source>
        <dbReference type="ARBA" id="ARBA00004162"/>
    </source>
</evidence>
<keyword evidence="5" id="KW-0433">Leucine-rich repeat</keyword>
<evidence type="ECO:0000256" key="15">
    <source>
        <dbReference type="ARBA" id="ARBA00023157"/>
    </source>
</evidence>
<protein>
    <recommendedName>
        <fullName evidence="22">Protein kinase domain-containing protein</fullName>
    </recommendedName>
</protein>
<evidence type="ECO:0000256" key="10">
    <source>
        <dbReference type="ARBA" id="ARBA00022741"/>
    </source>
</evidence>
<comment type="similarity">
    <text evidence="2">Belongs to the protein kinase superfamily. Ser/Thr protein kinase family.</text>
</comment>
<dbReference type="FunFam" id="3.30.200.20:FF:000226">
    <property type="entry name" value="receptor protein kinase TMK1"/>
    <property type="match status" value="1"/>
</dbReference>
<feature type="binding site" evidence="18">
    <location>
        <position position="673"/>
    </location>
    <ligand>
        <name>ATP</name>
        <dbReference type="ChEBI" id="CHEBI:30616"/>
    </ligand>
</feature>
<dbReference type="InterPro" id="IPR017441">
    <property type="entry name" value="Protein_kinase_ATP_BS"/>
</dbReference>
<keyword evidence="8 21" id="KW-0732">Signal</keyword>
<organism evidence="23 24">
    <name type="scientific">Adiantum capillus-veneris</name>
    <name type="common">Maidenhair fern</name>
    <dbReference type="NCBI Taxonomy" id="13818"/>
    <lineage>
        <taxon>Eukaryota</taxon>
        <taxon>Viridiplantae</taxon>
        <taxon>Streptophyta</taxon>
        <taxon>Embryophyta</taxon>
        <taxon>Tracheophyta</taxon>
        <taxon>Polypodiopsida</taxon>
        <taxon>Polypodiidae</taxon>
        <taxon>Polypodiales</taxon>
        <taxon>Pteridineae</taxon>
        <taxon>Pteridaceae</taxon>
        <taxon>Vittarioideae</taxon>
        <taxon>Adiantum</taxon>
    </lineage>
</organism>
<dbReference type="InterPro" id="IPR013210">
    <property type="entry name" value="LRR_N_plant-typ"/>
</dbReference>
<dbReference type="GO" id="GO:0004674">
    <property type="term" value="F:protein serine/threonine kinase activity"/>
    <property type="evidence" value="ECO:0007669"/>
    <property type="project" value="UniProtKB-KW"/>
</dbReference>
<dbReference type="SUPFAM" id="SSF56112">
    <property type="entry name" value="Protein kinase-like (PK-like)"/>
    <property type="match status" value="1"/>
</dbReference>